<evidence type="ECO:0000256" key="1">
    <source>
        <dbReference type="SAM" id="MobiDB-lite"/>
    </source>
</evidence>
<proteinExistence type="predicted"/>
<feature type="compositionally biased region" description="Basic and acidic residues" evidence="1">
    <location>
        <begin position="98"/>
        <end position="108"/>
    </location>
</feature>
<dbReference type="Proteomes" id="UP000070544">
    <property type="component" value="Unassembled WGS sequence"/>
</dbReference>
<evidence type="ECO:0000313" key="3">
    <source>
        <dbReference type="Proteomes" id="UP000070544"/>
    </source>
</evidence>
<reference evidence="2 3" key="1">
    <citation type="journal article" date="2015" name="Genome Biol. Evol.">
        <title>Phylogenomic analyses indicate that early fungi evolved digesting cell walls of algal ancestors of land plants.</title>
        <authorList>
            <person name="Chang Y."/>
            <person name="Wang S."/>
            <person name="Sekimoto S."/>
            <person name="Aerts A.L."/>
            <person name="Choi C."/>
            <person name="Clum A."/>
            <person name="LaButti K.M."/>
            <person name="Lindquist E.A."/>
            <person name="Yee Ngan C."/>
            <person name="Ohm R.A."/>
            <person name="Salamov A.A."/>
            <person name="Grigoriev I.V."/>
            <person name="Spatafora J.W."/>
            <person name="Berbee M.L."/>
        </authorList>
    </citation>
    <scope>NUCLEOTIDE SEQUENCE [LARGE SCALE GENOMIC DNA]</scope>
    <source>
        <strain evidence="2 3">JEL478</strain>
    </source>
</reference>
<organism evidence="2 3">
    <name type="scientific">Gonapodya prolifera (strain JEL478)</name>
    <name type="common">Monoblepharis prolifera</name>
    <dbReference type="NCBI Taxonomy" id="1344416"/>
    <lineage>
        <taxon>Eukaryota</taxon>
        <taxon>Fungi</taxon>
        <taxon>Fungi incertae sedis</taxon>
        <taxon>Chytridiomycota</taxon>
        <taxon>Chytridiomycota incertae sedis</taxon>
        <taxon>Monoblepharidomycetes</taxon>
        <taxon>Monoblepharidales</taxon>
        <taxon>Gonapodyaceae</taxon>
        <taxon>Gonapodya</taxon>
    </lineage>
</organism>
<keyword evidence="3" id="KW-1185">Reference proteome</keyword>
<dbReference type="AlphaFoldDB" id="A0A139ASC5"/>
<dbReference type="EMBL" id="KQ965738">
    <property type="protein sequence ID" value="KXS19637.1"/>
    <property type="molecule type" value="Genomic_DNA"/>
</dbReference>
<sequence length="108" mass="11135">MSNDTDTTSGAASFLSKASNALLSAMPGSSDPKTTDVTASAPGVFPREPARSSEELFQASAQSADLKFSQPAKVDGKEMPADGYNDVGEPLINGGDGKMYRASDATRS</sequence>
<protein>
    <submittedName>
        <fullName evidence="2">Uncharacterized protein</fullName>
    </submittedName>
</protein>
<feature type="region of interest" description="Disordered" evidence="1">
    <location>
        <begin position="23"/>
        <end position="108"/>
    </location>
</feature>
<gene>
    <name evidence="2" type="ORF">M427DRAFT_53042</name>
</gene>
<evidence type="ECO:0000313" key="2">
    <source>
        <dbReference type="EMBL" id="KXS19637.1"/>
    </source>
</evidence>
<name>A0A139ASC5_GONPJ</name>
<accession>A0A139ASC5</accession>